<proteinExistence type="predicted"/>
<evidence type="ECO:0000256" key="2">
    <source>
        <dbReference type="SAM" id="Phobius"/>
    </source>
</evidence>
<feature type="transmembrane region" description="Helical" evidence="2">
    <location>
        <begin position="29"/>
        <end position="47"/>
    </location>
</feature>
<keyword evidence="4" id="KW-1185">Reference proteome</keyword>
<evidence type="ECO:0000313" key="3">
    <source>
        <dbReference type="EMBL" id="EFV94939.1"/>
    </source>
</evidence>
<comment type="caution">
    <text evidence="3">The sequence shown here is derived from an EMBL/GenBank/DDBJ whole genome shotgun (WGS) entry which is preliminary data.</text>
</comment>
<feature type="compositionally biased region" description="Basic and acidic residues" evidence="1">
    <location>
        <begin position="192"/>
        <end position="208"/>
    </location>
</feature>
<keyword evidence="2" id="KW-1133">Transmembrane helix</keyword>
<dbReference type="AlphaFoldDB" id="E7RXE3"/>
<dbReference type="HOGENOM" id="CLU_054568_0_1_4"/>
<reference evidence="3 4" key="1">
    <citation type="submission" date="2010-12" db="EMBL/GenBank/DDBJ databases">
        <authorList>
            <person name="Muzny D."/>
            <person name="Qin X."/>
            <person name="Deng J."/>
            <person name="Jiang H."/>
            <person name="Liu Y."/>
            <person name="Qu J."/>
            <person name="Song X.-Z."/>
            <person name="Zhang L."/>
            <person name="Thornton R."/>
            <person name="Coyle M."/>
            <person name="Francisco L."/>
            <person name="Jackson L."/>
            <person name="Javaid M."/>
            <person name="Korchina V."/>
            <person name="Kovar C."/>
            <person name="Mata R."/>
            <person name="Mathew T."/>
            <person name="Ngo R."/>
            <person name="Nguyen L."/>
            <person name="Nguyen N."/>
            <person name="Okwuonu G."/>
            <person name="Ongeri F."/>
            <person name="Pham C."/>
            <person name="Simmons D."/>
            <person name="Wilczek-Boney K."/>
            <person name="Hale W."/>
            <person name="Jakkamsetti A."/>
            <person name="Pham P."/>
            <person name="Ruth R."/>
            <person name="San Lucas F."/>
            <person name="Warren J."/>
            <person name="Zhang J."/>
            <person name="Zhao Z."/>
            <person name="Zhou C."/>
            <person name="Zhu D."/>
            <person name="Lee S."/>
            <person name="Bess C."/>
            <person name="Blankenburg K."/>
            <person name="Forbes L."/>
            <person name="Fu Q."/>
            <person name="Gubbala S."/>
            <person name="Hirani K."/>
            <person name="Jayaseelan J.C."/>
            <person name="Lara F."/>
            <person name="Munidasa M."/>
            <person name="Palculict T."/>
            <person name="Patil S."/>
            <person name="Pu L.-L."/>
            <person name="Saada N."/>
            <person name="Tang L."/>
            <person name="Weissenberger G."/>
            <person name="Zhu Y."/>
            <person name="Hemphill L."/>
            <person name="Shang Y."/>
            <person name="Youmans B."/>
            <person name="Ayvaz T."/>
            <person name="Ross M."/>
            <person name="Santibanez J."/>
            <person name="Aqrawi P."/>
            <person name="Gross S."/>
            <person name="Joshi V."/>
            <person name="Fowler G."/>
            <person name="Nazareth L."/>
            <person name="Reid J."/>
            <person name="Worley K."/>
            <person name="Petrosino J."/>
            <person name="Highlander S."/>
            <person name="Gibbs R."/>
        </authorList>
    </citation>
    <scope>NUCLEOTIDE SEQUENCE [LARGE SCALE GENOMIC DNA]</scope>
    <source>
        <strain evidence="3 4">ATCC 51599</strain>
    </source>
</reference>
<evidence type="ECO:0000313" key="4">
    <source>
        <dbReference type="Proteomes" id="UP000011021"/>
    </source>
</evidence>
<keyword evidence="2" id="KW-0472">Membrane</keyword>
<dbReference type="PANTHER" id="PTHR34351">
    <property type="entry name" value="SLR1927 PROTEIN-RELATED"/>
    <property type="match status" value="1"/>
</dbReference>
<dbReference type="STRING" id="887898.HMPREF0551_1356"/>
<feature type="transmembrane region" description="Helical" evidence="2">
    <location>
        <begin position="53"/>
        <end position="71"/>
    </location>
</feature>
<feature type="region of interest" description="Disordered" evidence="1">
    <location>
        <begin position="179"/>
        <end position="210"/>
    </location>
</feature>
<keyword evidence="2" id="KW-0812">Transmembrane</keyword>
<dbReference type="Proteomes" id="UP000011021">
    <property type="component" value="Unassembled WGS sequence"/>
</dbReference>
<evidence type="ECO:0000256" key="1">
    <source>
        <dbReference type="SAM" id="MobiDB-lite"/>
    </source>
</evidence>
<dbReference type="RefSeq" id="WP_005673624.1">
    <property type="nucleotide sequence ID" value="NZ_CP146288.1"/>
</dbReference>
<name>E7RXE3_9BURK</name>
<gene>
    <name evidence="3" type="ORF">HMPREF0551_1356</name>
</gene>
<dbReference type="PANTHER" id="PTHR34351:SF1">
    <property type="entry name" value="SLR1927 PROTEIN"/>
    <property type="match status" value="1"/>
</dbReference>
<accession>E7RXE3</accession>
<dbReference type="eggNOG" id="COG1721">
    <property type="taxonomic scope" value="Bacteria"/>
</dbReference>
<organism evidence="3 4">
    <name type="scientific">Lautropia mirabilis ATCC 51599</name>
    <dbReference type="NCBI Taxonomy" id="887898"/>
    <lineage>
        <taxon>Bacteria</taxon>
        <taxon>Pseudomonadati</taxon>
        <taxon>Pseudomonadota</taxon>
        <taxon>Betaproteobacteria</taxon>
        <taxon>Burkholderiales</taxon>
        <taxon>Burkholderiaceae</taxon>
        <taxon>Lautropia</taxon>
    </lineage>
</organism>
<dbReference type="EMBL" id="AEQP01000008">
    <property type="protein sequence ID" value="EFV94939.1"/>
    <property type="molecule type" value="Genomic_DNA"/>
</dbReference>
<sequence>MRFFGRTRTPWEGDFPLTRRRIYVLPSRMGLIFAGALLVMLVLTINYGLALGYVLVFVLGGVFWVSLFHAWRNLAGLVLRPGRGDPVHAGETAELNLSFLNPTRLARYAIRLDTGRDTEAQEVDIAAEAEQMVSVALKTEKRGWQPAPLLRLTSDFPLGLWRVWTLWYPAAGVLAWPAPENPPSPLPQSHDPTGHAEQHQHGGDDFSHLRPYRPGDSIRRLAWRAMARHPQGLPQTREFSDGGEGGELMFDWEQLPPGLDEEARLSRLTSWIELAEQAEQPYALKLPRRHFTTDRGPKQRAACLEALARFGEAPAS</sequence>
<protein>
    <submittedName>
        <fullName evidence="3">Uncharacterized protein</fullName>
    </submittedName>
</protein>